<protein>
    <submittedName>
        <fullName evidence="2">GNAT family N-acetyltransferase</fullName>
    </submittedName>
</protein>
<keyword evidence="3" id="KW-1185">Reference proteome</keyword>
<reference evidence="2 3" key="1">
    <citation type="submission" date="2018-01" db="EMBL/GenBank/DDBJ databases">
        <title>Genome sequence of Iodobacter sp. strain PCH194 isolated from Indian Trans-Himalaya.</title>
        <authorList>
            <person name="Kumar V."/>
            <person name="Thakur V."/>
            <person name="Kumar S."/>
            <person name="Singh D."/>
        </authorList>
    </citation>
    <scope>NUCLEOTIDE SEQUENCE [LARGE SCALE GENOMIC DNA]</scope>
    <source>
        <strain evidence="2 3">PCH194</strain>
    </source>
</reference>
<gene>
    <name evidence="2" type="ORF">C1H71_00775</name>
</gene>
<organism evidence="2 3">
    <name type="scientific">Iodobacter fluviatilis</name>
    <dbReference type="NCBI Taxonomy" id="537"/>
    <lineage>
        <taxon>Bacteria</taxon>
        <taxon>Pseudomonadati</taxon>
        <taxon>Pseudomonadota</taxon>
        <taxon>Betaproteobacteria</taxon>
        <taxon>Neisseriales</taxon>
        <taxon>Chitinibacteraceae</taxon>
        <taxon>Iodobacter</taxon>
    </lineage>
</organism>
<keyword evidence="2" id="KW-0808">Transferase</keyword>
<dbReference type="GO" id="GO:0008080">
    <property type="term" value="F:N-acetyltransferase activity"/>
    <property type="evidence" value="ECO:0007669"/>
    <property type="project" value="TreeGrafter"/>
</dbReference>
<dbReference type="AlphaFoldDB" id="A0A7G3G4U5"/>
<dbReference type="EMBL" id="CP025781">
    <property type="protein sequence ID" value="QBC42234.1"/>
    <property type="molecule type" value="Genomic_DNA"/>
</dbReference>
<dbReference type="GO" id="GO:0031415">
    <property type="term" value="C:NatA complex"/>
    <property type="evidence" value="ECO:0007669"/>
    <property type="project" value="TreeGrafter"/>
</dbReference>
<evidence type="ECO:0000313" key="2">
    <source>
        <dbReference type="EMBL" id="QBC42234.1"/>
    </source>
</evidence>
<dbReference type="PANTHER" id="PTHR42919:SF20">
    <property type="entry name" value="GCN5-RELATED N-ACETYLTRANSFERASE 10, CHLOROPLASTIC"/>
    <property type="match status" value="1"/>
</dbReference>
<proteinExistence type="predicted"/>
<evidence type="ECO:0000313" key="3">
    <source>
        <dbReference type="Proteomes" id="UP000515917"/>
    </source>
</evidence>
<dbReference type="GO" id="GO:0007064">
    <property type="term" value="P:mitotic sister chromatid cohesion"/>
    <property type="evidence" value="ECO:0007669"/>
    <property type="project" value="TreeGrafter"/>
</dbReference>
<dbReference type="Pfam" id="PF00583">
    <property type="entry name" value="Acetyltransf_1"/>
    <property type="match status" value="1"/>
</dbReference>
<evidence type="ECO:0000259" key="1">
    <source>
        <dbReference type="PROSITE" id="PS51186"/>
    </source>
</evidence>
<dbReference type="Proteomes" id="UP000515917">
    <property type="component" value="Chromosome"/>
</dbReference>
<dbReference type="PROSITE" id="PS51186">
    <property type="entry name" value="GNAT"/>
    <property type="match status" value="1"/>
</dbReference>
<dbReference type="InterPro" id="IPR051556">
    <property type="entry name" value="N-term/lysine_N-AcTrnsfr"/>
</dbReference>
<dbReference type="InterPro" id="IPR016181">
    <property type="entry name" value="Acyl_CoA_acyltransferase"/>
</dbReference>
<dbReference type="KEGG" id="ifl:C1H71_00775"/>
<dbReference type="PANTHER" id="PTHR42919">
    <property type="entry name" value="N-ALPHA-ACETYLTRANSFERASE"/>
    <property type="match status" value="1"/>
</dbReference>
<dbReference type="InterPro" id="IPR000182">
    <property type="entry name" value="GNAT_dom"/>
</dbReference>
<feature type="domain" description="N-acetyltransferase" evidence="1">
    <location>
        <begin position="10"/>
        <end position="174"/>
    </location>
</feature>
<accession>A0A7G3G4U5</accession>
<dbReference type="SUPFAM" id="SSF55729">
    <property type="entry name" value="Acyl-CoA N-acyltransferases (Nat)"/>
    <property type="match status" value="1"/>
</dbReference>
<dbReference type="CDD" id="cd04301">
    <property type="entry name" value="NAT_SF"/>
    <property type="match status" value="1"/>
</dbReference>
<sequence>MTFLLPMQRETYEPYLESSILSYAEANTSSGRWREEDALEQSRNEFHKLLPQGTDTPDQYLFEIIGNDNQTTVGFIWFAVVLDKGVRLAFVYDLEIKASYRRQGYATQAFKAIEVLVSDLGLASIGLHVFGQNLAAQALYSRLGYGESHRVSRRLQFLREWRHEEINSLFPRSP</sequence>
<name>A0A7G3G4U5_9NEIS</name>
<dbReference type="Gene3D" id="3.40.630.30">
    <property type="match status" value="1"/>
</dbReference>
<dbReference type="RefSeq" id="WP_130104862.1">
    <property type="nucleotide sequence ID" value="NZ_CP025781.1"/>
</dbReference>